<protein>
    <submittedName>
        <fullName evidence="1">Uncharacterized protein</fullName>
    </submittedName>
</protein>
<reference evidence="1" key="1">
    <citation type="journal article" date="2020" name="Stud. Mycol.">
        <title>101 Dothideomycetes genomes: a test case for predicting lifestyles and emergence of pathogens.</title>
        <authorList>
            <person name="Haridas S."/>
            <person name="Albert R."/>
            <person name="Binder M."/>
            <person name="Bloem J."/>
            <person name="Labutti K."/>
            <person name="Salamov A."/>
            <person name="Andreopoulos B."/>
            <person name="Baker S."/>
            <person name="Barry K."/>
            <person name="Bills G."/>
            <person name="Bluhm B."/>
            <person name="Cannon C."/>
            <person name="Castanera R."/>
            <person name="Culley D."/>
            <person name="Daum C."/>
            <person name="Ezra D."/>
            <person name="Gonzalez J."/>
            <person name="Henrissat B."/>
            <person name="Kuo A."/>
            <person name="Liang C."/>
            <person name="Lipzen A."/>
            <person name="Lutzoni F."/>
            <person name="Magnuson J."/>
            <person name="Mondo S."/>
            <person name="Nolan M."/>
            <person name="Ohm R."/>
            <person name="Pangilinan J."/>
            <person name="Park H.-J."/>
            <person name="Ramirez L."/>
            <person name="Alfaro M."/>
            <person name="Sun H."/>
            <person name="Tritt A."/>
            <person name="Yoshinaga Y."/>
            <person name="Zwiers L.-H."/>
            <person name="Turgeon B."/>
            <person name="Goodwin S."/>
            <person name="Spatafora J."/>
            <person name="Crous P."/>
            <person name="Grigoriev I."/>
        </authorList>
    </citation>
    <scope>NUCLEOTIDE SEQUENCE</scope>
    <source>
        <strain evidence="1">CBS 121167</strain>
    </source>
</reference>
<dbReference type="AlphaFoldDB" id="A0A6A6BT89"/>
<keyword evidence="2" id="KW-1185">Reference proteome</keyword>
<evidence type="ECO:0000313" key="1">
    <source>
        <dbReference type="EMBL" id="KAF2147008.1"/>
    </source>
</evidence>
<evidence type="ECO:0000313" key="2">
    <source>
        <dbReference type="Proteomes" id="UP000799438"/>
    </source>
</evidence>
<dbReference type="Proteomes" id="UP000799438">
    <property type="component" value="Unassembled WGS sequence"/>
</dbReference>
<gene>
    <name evidence="1" type="ORF">K452DRAFT_330362</name>
</gene>
<dbReference type="EMBL" id="ML995474">
    <property type="protein sequence ID" value="KAF2147008.1"/>
    <property type="molecule type" value="Genomic_DNA"/>
</dbReference>
<organism evidence="1 2">
    <name type="scientific">Aplosporella prunicola CBS 121167</name>
    <dbReference type="NCBI Taxonomy" id="1176127"/>
    <lineage>
        <taxon>Eukaryota</taxon>
        <taxon>Fungi</taxon>
        <taxon>Dikarya</taxon>
        <taxon>Ascomycota</taxon>
        <taxon>Pezizomycotina</taxon>
        <taxon>Dothideomycetes</taxon>
        <taxon>Dothideomycetes incertae sedis</taxon>
        <taxon>Botryosphaeriales</taxon>
        <taxon>Aplosporellaceae</taxon>
        <taxon>Aplosporella</taxon>
    </lineage>
</organism>
<sequence length="183" mass="20759">MDDSDTSCYSIFNCAEQCDFDSIGDLEEEAGMKIYSTTSEEKIAVKHALNAGLLETLYMRYYLIYDDDGTRKLILLVAMAMRVGADISRLMKACTKRQIREIKNDLMTHPIALKQMSIALETYVSGECYDFDNPSIEEVFERLVAEEEAHEKAVSELVAKGYDEKMTECKLDLDGRESEVKST</sequence>
<dbReference type="GeneID" id="54302610"/>
<proteinExistence type="predicted"/>
<name>A0A6A6BT89_9PEZI</name>
<accession>A0A6A6BT89</accession>
<dbReference type="RefSeq" id="XP_033402716.1">
    <property type="nucleotide sequence ID" value="XM_033545115.1"/>
</dbReference>